<dbReference type="Proteomes" id="UP000503399">
    <property type="component" value="Chromosome"/>
</dbReference>
<evidence type="ECO:0000313" key="2">
    <source>
        <dbReference type="Proteomes" id="UP000503399"/>
    </source>
</evidence>
<name>A0A6F8ZJ13_9FIRM</name>
<dbReference type="AlphaFoldDB" id="A0A6F8ZJ13"/>
<keyword evidence="2" id="KW-1185">Reference proteome</keyword>
<protein>
    <recommendedName>
        <fullName evidence="3">DUF1641 domain-containing protein</fullName>
    </recommendedName>
</protein>
<dbReference type="EMBL" id="LR778114">
    <property type="protein sequence ID" value="CAB1129766.1"/>
    <property type="molecule type" value="Genomic_DNA"/>
</dbReference>
<proteinExistence type="predicted"/>
<evidence type="ECO:0000313" key="1">
    <source>
        <dbReference type="EMBL" id="CAB1129766.1"/>
    </source>
</evidence>
<sequence length="356" mass="37451">MTGEQSGIRDAVEVETQELLDMARSTFDSLLEAMTRMGGGRLAENLRDMAAAMSTGVLGGTTGMREAGALGAELWNRWAAELAGAARSLGMLPLPDWLAALAAGQPVSATAAAEVARAWVQQLSERWGPELERGQEAAVQALDTWIRSEAFARSVETAARLQELGAFLTGPEMARLTAALRQAGPHLADLMEALSDPRLGAVVEAALGLARQPAVRRLLEVLGRQGEVLDRLARALDRMTVEGGLDTALQLLDSLSTMQVDAGALGRALENLRAAAEQAERLHLSGLLDRLAAALDASVAEAARDRTRYGAVRLLGTLKDPAVQEGVKLGLALLRHLPEVLGAASPKALPGTPSAS</sequence>
<reference evidence="1 2" key="1">
    <citation type="submission" date="2020-02" db="EMBL/GenBank/DDBJ databases">
        <authorList>
            <person name="Hogendoorn C."/>
        </authorList>
    </citation>
    <scope>NUCLEOTIDE SEQUENCE [LARGE SCALE GENOMIC DNA]</scope>
    <source>
        <strain evidence="1">R501</strain>
    </source>
</reference>
<accession>A0A6F8ZJ13</accession>
<organism evidence="1 2">
    <name type="scientific">Candidatus Hydrogenisulfobacillus filiaventi</name>
    <dbReference type="NCBI Taxonomy" id="2707344"/>
    <lineage>
        <taxon>Bacteria</taxon>
        <taxon>Bacillati</taxon>
        <taxon>Bacillota</taxon>
        <taxon>Clostridia</taxon>
        <taxon>Eubacteriales</taxon>
        <taxon>Clostridiales Family XVII. Incertae Sedis</taxon>
        <taxon>Candidatus Hydrogenisulfobacillus</taxon>
    </lineage>
</organism>
<gene>
    <name evidence="1" type="ORF">R50_2269</name>
</gene>
<evidence type="ECO:0008006" key="3">
    <source>
        <dbReference type="Google" id="ProtNLM"/>
    </source>
</evidence>
<dbReference type="KEGG" id="hfv:R50_2269"/>